<accession>A0A382LCG1</accession>
<organism evidence="3">
    <name type="scientific">marine metagenome</name>
    <dbReference type="NCBI Taxonomy" id="408172"/>
    <lineage>
        <taxon>unclassified sequences</taxon>
        <taxon>metagenomes</taxon>
        <taxon>ecological metagenomes</taxon>
    </lineage>
</organism>
<evidence type="ECO:0008006" key="4">
    <source>
        <dbReference type="Google" id="ProtNLM"/>
    </source>
</evidence>
<proteinExistence type="predicted"/>
<evidence type="ECO:0000259" key="1">
    <source>
        <dbReference type="Pfam" id="PF01458"/>
    </source>
</evidence>
<gene>
    <name evidence="3" type="ORF">METZ01_LOCUS287194</name>
</gene>
<sequence>MVAPADNVAERLLDALPFEREDRARFSELDFPTTRDEDWRFTSLAPIAELEFTVAKPDGQASLDGCVFSRIDGPRLVFVNGHFSSTLSSVGSLPSGVEISPLAETTLTPEVTGDFFGALNVNAFTDGAFVRVSDNMTFDIPVRIYYLSTGAGGATTNIRNHIQVGTNSRLTVLESWSGANTAYFNNVVTELHAADNAQLEHVKLQDESTAAFHIAGLHAKLGRNSRVAHHSLALGGRIARNNLRMHLNGTGIAAVLNGLYLPRGGQLIDHHMVVNHCQPHCDSHEYFNGILDEDARAVFHGRIHVHKGADKTDAKQTNKNLLL</sequence>
<feature type="domain" description="SUF system FeS cluster assembly SufBD N-terminal" evidence="2">
    <location>
        <begin position="23"/>
        <end position="143"/>
    </location>
</feature>
<dbReference type="PANTHER" id="PTHR43575:SF1">
    <property type="entry name" value="PROTEIN ABCI7, CHLOROPLASTIC"/>
    <property type="match status" value="1"/>
</dbReference>
<dbReference type="AlphaFoldDB" id="A0A382LCG1"/>
<dbReference type="GO" id="GO:0016226">
    <property type="term" value="P:iron-sulfur cluster assembly"/>
    <property type="evidence" value="ECO:0007669"/>
    <property type="project" value="InterPro"/>
</dbReference>
<dbReference type="Pfam" id="PF19295">
    <property type="entry name" value="SufBD_N"/>
    <property type="match status" value="1"/>
</dbReference>
<dbReference type="InterPro" id="IPR045595">
    <property type="entry name" value="SufBD_N"/>
</dbReference>
<dbReference type="SUPFAM" id="SSF101960">
    <property type="entry name" value="Stabilizer of iron transporter SufD"/>
    <property type="match status" value="1"/>
</dbReference>
<dbReference type="InterPro" id="IPR055346">
    <property type="entry name" value="Fe-S_cluster_assembly_SufBD"/>
</dbReference>
<dbReference type="PANTHER" id="PTHR43575">
    <property type="entry name" value="PROTEIN ABCI7, CHLOROPLASTIC"/>
    <property type="match status" value="1"/>
</dbReference>
<name>A0A382LCG1_9ZZZZ</name>
<reference evidence="3" key="1">
    <citation type="submission" date="2018-05" db="EMBL/GenBank/DDBJ databases">
        <authorList>
            <person name="Lanie J.A."/>
            <person name="Ng W.-L."/>
            <person name="Kazmierczak K.M."/>
            <person name="Andrzejewski T.M."/>
            <person name="Davidsen T.M."/>
            <person name="Wayne K.J."/>
            <person name="Tettelin H."/>
            <person name="Glass J.I."/>
            <person name="Rusch D."/>
            <person name="Podicherti R."/>
            <person name="Tsui H.-C.T."/>
            <person name="Winkler M.E."/>
        </authorList>
    </citation>
    <scope>NUCLEOTIDE SEQUENCE</scope>
</reference>
<evidence type="ECO:0000259" key="2">
    <source>
        <dbReference type="Pfam" id="PF19295"/>
    </source>
</evidence>
<feature type="non-terminal residue" evidence="3">
    <location>
        <position position="323"/>
    </location>
</feature>
<dbReference type="InterPro" id="IPR037284">
    <property type="entry name" value="SUF_FeS_clus_asmbl_SufBD_sf"/>
</dbReference>
<feature type="domain" description="SUF system FeS cluster assembly SufBD core" evidence="1">
    <location>
        <begin position="153"/>
        <end position="323"/>
    </location>
</feature>
<dbReference type="InterPro" id="IPR000825">
    <property type="entry name" value="SUF_FeS_clus_asmbl_SufBD_core"/>
</dbReference>
<protein>
    <recommendedName>
        <fullName evidence="4">Fe-S cluster assembly protein SufD</fullName>
    </recommendedName>
</protein>
<evidence type="ECO:0000313" key="3">
    <source>
        <dbReference type="EMBL" id="SVC34340.1"/>
    </source>
</evidence>
<dbReference type="Pfam" id="PF01458">
    <property type="entry name" value="SUFBD_core"/>
    <property type="match status" value="1"/>
</dbReference>
<dbReference type="EMBL" id="UINC01086146">
    <property type="protein sequence ID" value="SVC34340.1"/>
    <property type="molecule type" value="Genomic_DNA"/>
</dbReference>